<feature type="compositionally biased region" description="Polar residues" evidence="4">
    <location>
        <begin position="433"/>
        <end position="442"/>
    </location>
</feature>
<feature type="compositionally biased region" description="Basic and acidic residues" evidence="4">
    <location>
        <begin position="300"/>
        <end position="334"/>
    </location>
</feature>
<comment type="caution">
    <text evidence="6">The sequence shown here is derived from an EMBL/GenBank/DDBJ whole genome shotgun (WGS) entry which is preliminary data.</text>
</comment>
<dbReference type="InterPro" id="IPR017862">
    <property type="entry name" value="SKI-int_prot_SKIP"/>
</dbReference>
<dbReference type="Proteomes" id="UP001150925">
    <property type="component" value="Unassembled WGS sequence"/>
</dbReference>
<evidence type="ECO:0000256" key="3">
    <source>
        <dbReference type="RuleBase" id="RU367140"/>
    </source>
</evidence>
<dbReference type="InterPro" id="IPR004015">
    <property type="entry name" value="SKI-int_prot_SKIP_SNW-dom"/>
</dbReference>
<comment type="subcellular location">
    <subcellularLocation>
        <location evidence="3">Nucleus</location>
    </subcellularLocation>
</comment>
<feature type="domain" description="SKI-interacting protein SKIP SNW" evidence="5">
    <location>
        <begin position="111"/>
        <end position="270"/>
    </location>
</feature>
<organism evidence="6 7">
    <name type="scientific">Dispira parvispora</name>
    <dbReference type="NCBI Taxonomy" id="1520584"/>
    <lineage>
        <taxon>Eukaryota</taxon>
        <taxon>Fungi</taxon>
        <taxon>Fungi incertae sedis</taxon>
        <taxon>Zoopagomycota</taxon>
        <taxon>Kickxellomycotina</taxon>
        <taxon>Dimargaritomycetes</taxon>
        <taxon>Dimargaritales</taxon>
        <taxon>Dimargaritaceae</taxon>
        <taxon>Dispira</taxon>
    </lineage>
</organism>
<feature type="region of interest" description="Disordered" evidence="4">
    <location>
        <begin position="148"/>
        <end position="171"/>
    </location>
</feature>
<feature type="compositionally biased region" description="Polar residues" evidence="4">
    <location>
        <begin position="285"/>
        <end position="294"/>
    </location>
</feature>
<feature type="region of interest" description="Disordered" evidence="4">
    <location>
        <begin position="397"/>
        <end position="501"/>
    </location>
</feature>
<keyword evidence="3" id="KW-0747">Spliceosome</keyword>
<evidence type="ECO:0000256" key="4">
    <source>
        <dbReference type="SAM" id="MobiDB-lite"/>
    </source>
</evidence>
<sequence length="501" mass="55070">MAQQGYTKGNAPGSALVLRTNDDGEAEYDAIFRQGHAASRTVHAKFKDLIPLRDRADFKTKEGNGLLERPDQDTVQSTAERTRLALEKITQRRVVAAQPTAGQLGTNRQPEYVRYTPKQQGSGHNSGAKQRVVRMVNMPVDPLEPQRFKTKKIPRGPPSPPAPVMHSPPRKPTAEEQKEWFIPPSISNWKNAKGFTIPLDKRLAADARGLQEVQVNDNFAKFADALNAAERHARDGVRQRALQQQKLAQKEKDAKEQHLRLLAQQAREARAGLDTGAGHPGPGTTDGTSASVVQEGSPGGDRKQSYEEREALRRERQQELEREVRLSHTGTEQRAKMLARAQGRDLSEKIALGLAKPTASRESMFDQRLFNMSEGLGSGFKGDDTYSIYDKPLFTGSSSSSIYRPSRNADSDAYGGGSAEKITGMLQQERFEGTTSGFQGTSEGAAPATRDGPVQFEKSTATKPKPSADVFGLDQFLEQAKKSKRDLPEDSVGHSSSKRAR</sequence>
<comment type="subunit">
    <text evidence="3">Associated with the spliceosome.</text>
</comment>
<evidence type="ECO:0000256" key="1">
    <source>
        <dbReference type="ARBA" id="ARBA00010197"/>
    </source>
</evidence>
<keyword evidence="3" id="KW-0539">Nucleus</keyword>
<evidence type="ECO:0000256" key="2">
    <source>
        <dbReference type="ARBA" id="ARBA00022160"/>
    </source>
</evidence>
<comment type="function">
    <text evidence="3">Involved in pre-mRNA splicing.</text>
</comment>
<evidence type="ECO:0000313" key="6">
    <source>
        <dbReference type="EMBL" id="KAJ1964385.1"/>
    </source>
</evidence>
<dbReference type="EMBL" id="JANBPY010000706">
    <property type="protein sequence ID" value="KAJ1964385.1"/>
    <property type="molecule type" value="Genomic_DNA"/>
</dbReference>
<comment type="similarity">
    <text evidence="1 3">Belongs to the SNW family.</text>
</comment>
<reference evidence="6" key="1">
    <citation type="submission" date="2022-07" db="EMBL/GenBank/DDBJ databases">
        <title>Phylogenomic reconstructions and comparative analyses of Kickxellomycotina fungi.</title>
        <authorList>
            <person name="Reynolds N.K."/>
            <person name="Stajich J.E."/>
            <person name="Barry K."/>
            <person name="Grigoriev I.V."/>
            <person name="Crous P."/>
            <person name="Smith M.E."/>
        </authorList>
    </citation>
    <scope>NUCLEOTIDE SEQUENCE</scope>
    <source>
        <strain evidence="6">RSA 1196</strain>
    </source>
</reference>
<dbReference type="GO" id="GO:0000398">
    <property type="term" value="P:mRNA splicing, via spliceosome"/>
    <property type="evidence" value="ECO:0007669"/>
    <property type="project" value="InterPro"/>
</dbReference>
<keyword evidence="3" id="KW-0508">mRNA splicing</keyword>
<keyword evidence="3" id="KW-0507">mRNA processing</keyword>
<dbReference type="GO" id="GO:0005681">
    <property type="term" value="C:spliceosomal complex"/>
    <property type="evidence" value="ECO:0007669"/>
    <property type="project" value="UniProtKB-UniRule"/>
</dbReference>
<proteinExistence type="inferred from homology"/>
<evidence type="ECO:0000259" key="5">
    <source>
        <dbReference type="Pfam" id="PF02731"/>
    </source>
</evidence>
<keyword evidence="7" id="KW-1185">Reference proteome</keyword>
<gene>
    <name evidence="6" type="primary">PRP45</name>
    <name evidence="6" type="ORF">IWQ62_002950</name>
</gene>
<dbReference type="OrthoDB" id="666364at2759"/>
<feature type="region of interest" description="Disordered" evidence="4">
    <location>
        <begin position="272"/>
        <end position="334"/>
    </location>
</feature>
<evidence type="ECO:0000313" key="7">
    <source>
        <dbReference type="Proteomes" id="UP001150925"/>
    </source>
</evidence>
<dbReference type="Pfam" id="PF02731">
    <property type="entry name" value="SKIP_SNW"/>
    <property type="match status" value="1"/>
</dbReference>
<protein>
    <recommendedName>
        <fullName evidence="2 3">Pre-mRNA-processing protein 45</fullName>
    </recommendedName>
</protein>
<feature type="region of interest" description="Disordered" evidence="4">
    <location>
        <begin position="236"/>
        <end position="255"/>
    </location>
</feature>
<accession>A0A9W8ART1</accession>
<dbReference type="PANTHER" id="PTHR12096">
    <property type="entry name" value="NUCLEAR PROTEIN SKIP-RELATED"/>
    <property type="match status" value="1"/>
</dbReference>
<dbReference type="AlphaFoldDB" id="A0A9W8ART1"/>
<feature type="compositionally biased region" description="Basic and acidic residues" evidence="4">
    <location>
        <begin position="479"/>
        <end position="492"/>
    </location>
</feature>
<name>A0A9W8ART1_9FUNG</name>